<feature type="compositionally biased region" description="Basic residues" evidence="1">
    <location>
        <begin position="157"/>
        <end position="173"/>
    </location>
</feature>
<feature type="compositionally biased region" description="Polar residues" evidence="1">
    <location>
        <begin position="130"/>
        <end position="148"/>
    </location>
</feature>
<name>A0AB34JFR7_PRYPA</name>
<dbReference type="AlphaFoldDB" id="A0AB34JFR7"/>
<accession>A0AB34JFR7</accession>
<sequence length="180" mass="18928">MAAAPQQQSLIPMRLLGACSLLLLLAICYNSMEGWKAQSKGGRPAVREAALPLQRRMRKSRFVEDTSAEPIVIPEHFKQGVKLPSRWRTKPNAANTAAAALPGATGAGYRVGPNGTVFLLHGWEEIANATSNSTSSHGGVEASGSNAVPSHAGRGNRMGKRRGKGWGKGRGGRGKSTGST</sequence>
<evidence type="ECO:0000313" key="3">
    <source>
        <dbReference type="Proteomes" id="UP001515480"/>
    </source>
</evidence>
<organism evidence="2 3">
    <name type="scientific">Prymnesium parvum</name>
    <name type="common">Toxic golden alga</name>
    <dbReference type="NCBI Taxonomy" id="97485"/>
    <lineage>
        <taxon>Eukaryota</taxon>
        <taxon>Haptista</taxon>
        <taxon>Haptophyta</taxon>
        <taxon>Prymnesiophyceae</taxon>
        <taxon>Prymnesiales</taxon>
        <taxon>Prymnesiaceae</taxon>
        <taxon>Prymnesium</taxon>
    </lineage>
</organism>
<protein>
    <submittedName>
        <fullName evidence="2">Uncharacterized protein</fullName>
    </submittedName>
</protein>
<evidence type="ECO:0000256" key="1">
    <source>
        <dbReference type="SAM" id="MobiDB-lite"/>
    </source>
</evidence>
<gene>
    <name evidence="2" type="ORF">AB1Y20_022241</name>
</gene>
<comment type="caution">
    <text evidence="2">The sequence shown here is derived from an EMBL/GenBank/DDBJ whole genome shotgun (WGS) entry which is preliminary data.</text>
</comment>
<feature type="region of interest" description="Disordered" evidence="1">
    <location>
        <begin position="130"/>
        <end position="180"/>
    </location>
</feature>
<evidence type="ECO:0000313" key="2">
    <source>
        <dbReference type="EMBL" id="KAL1520671.1"/>
    </source>
</evidence>
<dbReference type="EMBL" id="JBGBPQ010000008">
    <property type="protein sequence ID" value="KAL1520671.1"/>
    <property type="molecule type" value="Genomic_DNA"/>
</dbReference>
<keyword evidence="3" id="KW-1185">Reference proteome</keyword>
<proteinExistence type="predicted"/>
<reference evidence="2 3" key="1">
    <citation type="journal article" date="2024" name="Science">
        <title>Giant polyketide synthase enzymes in the biosynthesis of giant marine polyether toxins.</title>
        <authorList>
            <person name="Fallon T.R."/>
            <person name="Shende V.V."/>
            <person name="Wierzbicki I.H."/>
            <person name="Pendleton A.L."/>
            <person name="Watervoot N.F."/>
            <person name="Auber R.P."/>
            <person name="Gonzalez D.J."/>
            <person name="Wisecaver J.H."/>
            <person name="Moore B.S."/>
        </authorList>
    </citation>
    <scope>NUCLEOTIDE SEQUENCE [LARGE SCALE GENOMIC DNA]</scope>
    <source>
        <strain evidence="2 3">12B1</strain>
    </source>
</reference>
<dbReference type="Proteomes" id="UP001515480">
    <property type="component" value="Unassembled WGS sequence"/>
</dbReference>